<dbReference type="InterPro" id="IPR032854">
    <property type="entry name" value="ALKBH3"/>
</dbReference>
<accession>A0ABR3TQ44</accession>
<dbReference type="PANTHER" id="PTHR31212">
    <property type="entry name" value="ALPHA-KETOGLUTARATE-DEPENDENT DIOXYGENASE ALKB HOMOLOG 3"/>
    <property type="match status" value="1"/>
</dbReference>
<feature type="region of interest" description="Disordered" evidence="2">
    <location>
        <begin position="1014"/>
        <end position="1051"/>
    </location>
</feature>
<evidence type="ECO:0000313" key="5">
    <source>
        <dbReference type="Proteomes" id="UP001521184"/>
    </source>
</evidence>
<dbReference type="Pfam" id="PF13532">
    <property type="entry name" value="2OG-FeII_Oxy_2"/>
    <property type="match status" value="1"/>
</dbReference>
<dbReference type="Gene3D" id="2.60.120.590">
    <property type="entry name" value="Alpha-ketoglutarate-dependent dioxygenase AlkB-like"/>
    <property type="match status" value="1"/>
</dbReference>
<organism evidence="4 5">
    <name type="scientific">Diplodia intermedia</name>
    <dbReference type="NCBI Taxonomy" id="856260"/>
    <lineage>
        <taxon>Eukaryota</taxon>
        <taxon>Fungi</taxon>
        <taxon>Dikarya</taxon>
        <taxon>Ascomycota</taxon>
        <taxon>Pezizomycotina</taxon>
        <taxon>Dothideomycetes</taxon>
        <taxon>Dothideomycetes incertae sedis</taxon>
        <taxon>Botryosphaeriales</taxon>
        <taxon>Botryosphaeriaceae</taxon>
        <taxon>Diplodia</taxon>
    </lineage>
</organism>
<dbReference type="PANTHER" id="PTHR31212:SF5">
    <property type="entry name" value="ISOCHORISMATASE FAMILY PROTEIN FAMILY (AFU_ORTHOLOGUE AFUA_3G14500)"/>
    <property type="match status" value="1"/>
</dbReference>
<dbReference type="Gene3D" id="1.20.1050.10">
    <property type="match status" value="1"/>
</dbReference>
<dbReference type="PROSITE" id="PS51471">
    <property type="entry name" value="FE2OG_OXY"/>
    <property type="match status" value="1"/>
</dbReference>
<dbReference type="EMBL" id="JAKEKT020000036">
    <property type="protein sequence ID" value="KAL1641883.1"/>
    <property type="molecule type" value="Genomic_DNA"/>
</dbReference>
<evidence type="ECO:0000256" key="1">
    <source>
        <dbReference type="ARBA" id="ARBA00006336"/>
    </source>
</evidence>
<feature type="region of interest" description="Disordered" evidence="2">
    <location>
        <begin position="923"/>
        <end position="958"/>
    </location>
</feature>
<dbReference type="InterPro" id="IPR005123">
    <property type="entry name" value="Oxoglu/Fe-dep_dioxygenase_dom"/>
</dbReference>
<keyword evidence="5" id="KW-1185">Reference proteome</keyword>
<evidence type="ECO:0000313" key="4">
    <source>
        <dbReference type="EMBL" id="KAL1641883.1"/>
    </source>
</evidence>
<dbReference type="InterPro" id="IPR027450">
    <property type="entry name" value="AlkB-like"/>
</dbReference>
<comment type="caution">
    <text evidence="4">The sequence shown here is derived from an EMBL/GenBank/DDBJ whole genome shotgun (WGS) entry which is preliminary data.</text>
</comment>
<protein>
    <recommendedName>
        <fullName evidence="3">Fe2OG dioxygenase domain-containing protein</fullName>
    </recommendedName>
</protein>
<dbReference type="InterPro" id="IPR037151">
    <property type="entry name" value="AlkB-like_sf"/>
</dbReference>
<dbReference type="InterPro" id="IPR036282">
    <property type="entry name" value="Glutathione-S-Trfase_C_sf"/>
</dbReference>
<feature type="region of interest" description="Disordered" evidence="2">
    <location>
        <begin position="74"/>
        <end position="126"/>
    </location>
</feature>
<name>A0ABR3TQ44_9PEZI</name>
<feature type="compositionally biased region" description="Gly residues" evidence="2">
    <location>
        <begin position="1014"/>
        <end position="1029"/>
    </location>
</feature>
<dbReference type="SUPFAM" id="SSF51197">
    <property type="entry name" value="Clavaminate synthase-like"/>
    <property type="match status" value="1"/>
</dbReference>
<feature type="region of interest" description="Disordered" evidence="2">
    <location>
        <begin position="864"/>
        <end position="908"/>
    </location>
</feature>
<feature type="compositionally biased region" description="Polar residues" evidence="2">
    <location>
        <begin position="435"/>
        <end position="456"/>
    </location>
</feature>
<feature type="compositionally biased region" description="Low complexity" evidence="2">
    <location>
        <begin position="933"/>
        <end position="942"/>
    </location>
</feature>
<feature type="domain" description="Fe2OG dioxygenase" evidence="3">
    <location>
        <begin position="600"/>
        <end position="721"/>
    </location>
</feature>
<dbReference type="SUPFAM" id="SSF47616">
    <property type="entry name" value="GST C-terminal domain-like"/>
    <property type="match status" value="1"/>
</dbReference>
<sequence length="1051" mass="113785">MASSFFADLLAQKQPQFQTHQALIAVGLQNDFCSPDGKLPVTQPPGLLDRIKQLVPAFRDHAGHVIWVRTELDPNRPVDDADDADAIVTGPPGESPSPEDDASSGAELTQDELPSPSGQRRRRPNDLLRRLQARARTVEQDADATQEDELFLTRGSGREVCVAGSRGADWADDVAGEIKPADTLITKTRYSALKDTTLLLTLRAKLITELYVCGCISNISVYATAVEAARHGIEIYLVDDCVGYRQLNRHQEAIRQMVEYMGAHTISSTRLMAELAAKAAKGGTAQARKAGADSDLGGMLRNLKPNNRDEAQSSRSSPPKPAELANKPASESAVSISATPLEVADVADSDDALLDETTLLLERHSIRSRPRVEPQPTPRSSSSVKSKVRVRRRPSQKSQSPPDTSNSPQNESEKVTAPPSKGGQITVASAAKLTGGTSSPHETLKSSTLRAETPQPTADGATVSKNENDDSQSPRPSTSRSRRKIQSLSTLPTLGPSDEIGEGDSRLVVDFLPESLRASAAPEKTFQEVVFHKLYNEVRWQKMLHNQGEVPRLVSVQGEMGADGSMPVYRHPSDQSLPLLHFSPAVLRIRKQVEELVKHPVNHVLIQLYRDGQDYISEHSDKTLDIVRGSSIVNVSFGAQRTMRLRTKRSAKPTQADDEATAVRQTQRVAMPHNSAFVLGQQTNMRWLHGINADKRPAEEKSSLEKDFAGMRISLTFRHIGTFLSNDSSKIWGQGATSKSRDTAQPVVNGDEKQAEALVRAFGAENQATDFDWEQTYGRGSDVLHLARDPPPETPTLYASHSSVENHAVRLYLAALGLAYSLVEPPPVRHADDFERRSICLRDTDASNTEICGATLILSYLESHYSQPHPRPPRPNSSSPSSAAADDDDDQRRRPSDGGGGSGGANLSRALSTDLAALEETRAATPSLRHRTNSGNSNNNGGTAEGQREERGKASSPSPYLAGDAFSVADCAVWPLVDALRRSGWAGWSDEWWPELVGYWRALGEEVEGLGLVEGGGCGGGGDEGVGGVEGEKGDGKDGKEGDVGEESKKE</sequence>
<dbReference type="Proteomes" id="UP001521184">
    <property type="component" value="Unassembled WGS sequence"/>
</dbReference>
<dbReference type="SUPFAM" id="SSF52499">
    <property type="entry name" value="Isochorismatase-like hydrolases"/>
    <property type="match status" value="1"/>
</dbReference>
<dbReference type="Pfam" id="PF00857">
    <property type="entry name" value="Isochorismatase"/>
    <property type="match status" value="1"/>
</dbReference>
<feature type="compositionally biased region" description="Basic residues" evidence="2">
    <location>
        <begin position="386"/>
        <end position="395"/>
    </location>
</feature>
<dbReference type="CDD" id="cd00299">
    <property type="entry name" value="GST_C_family"/>
    <property type="match status" value="1"/>
</dbReference>
<reference evidence="4 5" key="1">
    <citation type="journal article" date="2023" name="Plant Dis.">
        <title>First Report of Diplodia intermedia Causing Canker and Dieback Diseases on Apple Trees in Canada.</title>
        <authorList>
            <person name="Ellouze W."/>
            <person name="Ilyukhin E."/>
            <person name="Sulman M."/>
            <person name="Ali S."/>
        </authorList>
    </citation>
    <scope>NUCLEOTIDE SEQUENCE [LARGE SCALE GENOMIC DNA]</scope>
    <source>
        <strain evidence="4 5">M45-28</strain>
    </source>
</reference>
<evidence type="ECO:0000256" key="2">
    <source>
        <dbReference type="SAM" id="MobiDB-lite"/>
    </source>
</evidence>
<dbReference type="InterPro" id="IPR000868">
    <property type="entry name" value="Isochorismatase-like_dom"/>
</dbReference>
<proteinExistence type="inferred from homology"/>
<feature type="compositionally biased region" description="Basic and acidic residues" evidence="2">
    <location>
        <begin position="1030"/>
        <end position="1051"/>
    </location>
</feature>
<gene>
    <name evidence="4" type="ORF">SLS58_005718</name>
</gene>
<dbReference type="Gene3D" id="3.40.50.850">
    <property type="entry name" value="Isochorismatase-like"/>
    <property type="match status" value="1"/>
</dbReference>
<dbReference type="CDD" id="cd00431">
    <property type="entry name" value="cysteine_hydrolases"/>
    <property type="match status" value="1"/>
</dbReference>
<dbReference type="Gene3D" id="3.40.30.10">
    <property type="entry name" value="Glutaredoxin"/>
    <property type="match status" value="1"/>
</dbReference>
<feature type="region of interest" description="Disordered" evidence="2">
    <location>
        <begin position="283"/>
        <end position="334"/>
    </location>
</feature>
<comment type="similarity">
    <text evidence="1">Belongs to the isochorismatase family.</text>
</comment>
<evidence type="ECO:0000259" key="3">
    <source>
        <dbReference type="PROSITE" id="PS51471"/>
    </source>
</evidence>
<feature type="region of interest" description="Disordered" evidence="2">
    <location>
        <begin position="365"/>
        <end position="503"/>
    </location>
</feature>
<dbReference type="InterPro" id="IPR036380">
    <property type="entry name" value="Isochorismatase-like_sf"/>
</dbReference>